<organism evidence="8 9">
    <name type="scientific">Allomyces macrogynus (strain ATCC 38327)</name>
    <name type="common">Allomyces javanicus var. macrogynus</name>
    <dbReference type="NCBI Taxonomy" id="578462"/>
    <lineage>
        <taxon>Eukaryota</taxon>
        <taxon>Fungi</taxon>
        <taxon>Fungi incertae sedis</taxon>
        <taxon>Blastocladiomycota</taxon>
        <taxon>Blastocladiomycetes</taxon>
        <taxon>Blastocladiales</taxon>
        <taxon>Blastocladiaceae</taxon>
        <taxon>Allomyces</taxon>
    </lineage>
</organism>
<dbReference type="eggNOG" id="KOG0920">
    <property type="taxonomic scope" value="Eukaryota"/>
</dbReference>
<sequence>MAKKKPSAAAANARGFATTSTPSSAAKKKADADAAAAAAAKKADEEAPPAPRVPNPVAPPKPKKKDLKAAKAAEKAANAEEDALAKIVNDLARDSRVAKIDADIVKAREDAVDATPAALSVKCERALVDYLMSKTPNLFAHDLGSVKRLPVPDTLVNDATRIMRDLHLVYATLESLGFARQHVHHGMARSPQPWDLQETLHHMCLTMPTEHLPRGFADKIYMHQTTDDAAAKRAKQAEEEAAAAAAAAAKRKGRRGRGGKSNDADNDGSSAVASSSTAPPPPPAQPAADPAVDAAASAFDNLDLDTLNVFDLDHSYVATQPAHRTPTVREFSLAGWTGKVPKQLLRDTMVREDRNVKIAYPDAKRPKGVSVPSTAFRVQCKVNGEPFSGDDFCATKLEAEHYAATVALYRLSKGRPLHRMLPPAYREVWMELEEADKAQNTNSQRQVDGEKVGFLQNLIAVFKAEGLMKKGGAAQCAADSNGDSRPETPSQAGQQRSGRATRIRPPQRNAAMRKQREVLPVAAYQDRIAELVRKHRVVIISGDTGCGKSTQVPQFLLEELVKDEQAAAERAGSGVASAWDDEVEDVQAAGRVGGQIFCCQPRRISATSIAARVAREWGDPRVGDTVGYSVKLESKVSNKTRLVFCTTGILLRRLESDPMLTGISTVIVDEVHERSLDSDFLLVMLKALLDKRDDLKVVLMSATMKEAEFSSFFGGVSVLTVPGRTFPVDRMFLEDVILRCRFTPTQDEYLRTTYAVQRKAVSGKNTYWEEQVQSFAEDDSKYLADYPPAVRKSALRMDPTTINYELIEKLVRHILEHSGDEFNDASATHGHDGQENEDDAAVESEDAGAILVFLPGMGEIRRAYDRLSRIPGAHVLPLHSSLSPAQQSAVFRAPPRGMRKVVLSTNIAETGVTIPDVVYVIDSGKAKVTSYDEKKHVTRLRETFITKANCRQRMGRAGRVRPGFYFALYSRHRFEFQMADYETPEIQRIALESTCLRIKVYEFEHIVATFQSFLDPPPTSRVKTAIARLQASRALDDLEQLTPLGRFLGQMPLDVELGKIIAFGAFYGCLDPAVTIAAYLSASVNLFEGGSWNGGGSGGMQTVGSIPRDLLYGQSDLLGYYNIYREWKHRIKNGGAGKARAFCTKYGLSYKALTVLDDTRAQLQQLVPVPWDECNRYATSVDMVHTALLAASYPNVLKLVPGSGFTSMRGSASLHGSSVFAGETAAAVTAAMSAHGLLTPGVPVSAAAIAAAAATMPGGLMPGASPWFCYFSCLHTATTLQVFDATHVHPLLFLVAVGCRSPLATNYLARTVTFDRDGFVKVKVPPKTAAHMRELHTLLDDAFEAFLRNPREYGKADVVAAVHDLVVAPGATTGALTTSTGVLHA</sequence>
<dbReference type="PROSITE" id="PS51194">
    <property type="entry name" value="HELICASE_CTER"/>
    <property type="match status" value="1"/>
</dbReference>
<dbReference type="EMBL" id="GG745370">
    <property type="protein sequence ID" value="KNE71172.1"/>
    <property type="molecule type" value="Genomic_DNA"/>
</dbReference>
<evidence type="ECO:0000256" key="5">
    <source>
        <dbReference type="SAM" id="MobiDB-lite"/>
    </source>
</evidence>
<dbReference type="Pfam" id="PF00270">
    <property type="entry name" value="DEAD"/>
    <property type="match status" value="1"/>
</dbReference>
<name>A0A0L0T8U1_ALLM3</name>
<dbReference type="SMART" id="SM00487">
    <property type="entry name" value="DEXDc"/>
    <property type="match status" value="1"/>
</dbReference>
<dbReference type="InterPro" id="IPR007502">
    <property type="entry name" value="Helicase-assoc_dom"/>
</dbReference>
<feature type="region of interest" description="Disordered" evidence="5">
    <location>
        <begin position="475"/>
        <end position="513"/>
    </location>
</feature>
<dbReference type="Pfam" id="PF24899">
    <property type="entry name" value="UBA_DHX29"/>
    <property type="match status" value="1"/>
</dbReference>
<proteinExistence type="predicted"/>
<feature type="region of interest" description="Disordered" evidence="5">
    <location>
        <begin position="1"/>
        <end position="66"/>
    </location>
</feature>
<evidence type="ECO:0000256" key="2">
    <source>
        <dbReference type="ARBA" id="ARBA00022801"/>
    </source>
</evidence>
<feature type="compositionally biased region" description="Polar residues" evidence="5">
    <location>
        <begin position="481"/>
        <end position="498"/>
    </location>
</feature>
<dbReference type="GO" id="GO:0005524">
    <property type="term" value="F:ATP binding"/>
    <property type="evidence" value="ECO:0007669"/>
    <property type="project" value="UniProtKB-KW"/>
</dbReference>
<dbReference type="GO" id="GO:1990904">
    <property type="term" value="C:ribonucleoprotein complex"/>
    <property type="evidence" value="ECO:0007669"/>
    <property type="project" value="UniProtKB-ARBA"/>
</dbReference>
<dbReference type="Pfam" id="PF00271">
    <property type="entry name" value="Helicase_C"/>
    <property type="match status" value="1"/>
</dbReference>
<dbReference type="Gene3D" id="3.40.50.300">
    <property type="entry name" value="P-loop containing nucleotide triphosphate hydrolases"/>
    <property type="match status" value="2"/>
</dbReference>
<dbReference type="InterPro" id="IPR002464">
    <property type="entry name" value="DNA/RNA_helicase_DEAH_CS"/>
</dbReference>
<dbReference type="SMART" id="SM00847">
    <property type="entry name" value="HA2"/>
    <property type="match status" value="1"/>
</dbReference>
<keyword evidence="3" id="KW-0347">Helicase</keyword>
<feature type="domain" description="Helicase ATP-binding" evidence="6">
    <location>
        <begin position="529"/>
        <end position="722"/>
    </location>
</feature>
<dbReference type="VEuPathDB" id="FungiDB:AMAG_15834"/>
<dbReference type="Proteomes" id="UP000054350">
    <property type="component" value="Unassembled WGS sequence"/>
</dbReference>
<dbReference type="PANTHER" id="PTHR18934:SF145">
    <property type="entry name" value="ATP-DEPENDENT RNA HELICASE DHX57-RELATED"/>
    <property type="match status" value="1"/>
</dbReference>
<dbReference type="PANTHER" id="PTHR18934">
    <property type="entry name" value="ATP-DEPENDENT RNA HELICASE"/>
    <property type="match status" value="1"/>
</dbReference>
<dbReference type="SMART" id="SM00490">
    <property type="entry name" value="HELICc"/>
    <property type="match status" value="1"/>
</dbReference>
<dbReference type="GO" id="GO:0003723">
    <property type="term" value="F:RNA binding"/>
    <property type="evidence" value="ECO:0007669"/>
    <property type="project" value="TreeGrafter"/>
</dbReference>
<dbReference type="InterPro" id="IPR014001">
    <property type="entry name" value="Helicase_ATP-bd"/>
</dbReference>
<dbReference type="Pfam" id="PF21010">
    <property type="entry name" value="HA2_C"/>
    <property type="match status" value="1"/>
</dbReference>
<evidence type="ECO:0000259" key="7">
    <source>
        <dbReference type="PROSITE" id="PS51194"/>
    </source>
</evidence>
<dbReference type="GO" id="GO:0016787">
    <property type="term" value="F:hydrolase activity"/>
    <property type="evidence" value="ECO:0007669"/>
    <property type="project" value="UniProtKB-KW"/>
</dbReference>
<dbReference type="Pfam" id="PF24385">
    <property type="entry name" value="DSRM_DHX29"/>
    <property type="match status" value="1"/>
</dbReference>
<feature type="region of interest" description="Disordered" evidence="5">
    <location>
        <begin position="231"/>
        <end position="292"/>
    </location>
</feature>
<evidence type="ECO:0000313" key="8">
    <source>
        <dbReference type="EMBL" id="KNE71172.1"/>
    </source>
</evidence>
<evidence type="ECO:0000256" key="3">
    <source>
        <dbReference type="ARBA" id="ARBA00022806"/>
    </source>
</evidence>
<dbReference type="CDD" id="cd17917">
    <property type="entry name" value="DEXHc_RHA-like"/>
    <property type="match status" value="1"/>
</dbReference>
<keyword evidence="4" id="KW-0067">ATP-binding</keyword>
<dbReference type="InterPro" id="IPR011545">
    <property type="entry name" value="DEAD/DEAH_box_helicase_dom"/>
</dbReference>
<protein>
    <recommendedName>
        <fullName evidence="10">ATP-dependent helicase HrpA</fullName>
    </recommendedName>
</protein>
<keyword evidence="1" id="KW-0547">Nucleotide-binding</keyword>
<evidence type="ECO:0000256" key="1">
    <source>
        <dbReference type="ARBA" id="ARBA00022741"/>
    </source>
</evidence>
<feature type="compositionally biased region" description="Pro residues" evidence="5">
    <location>
        <begin position="48"/>
        <end position="60"/>
    </location>
</feature>
<dbReference type="PROSITE" id="PS51192">
    <property type="entry name" value="HELICASE_ATP_BIND_1"/>
    <property type="match status" value="1"/>
</dbReference>
<evidence type="ECO:0000313" key="9">
    <source>
        <dbReference type="Proteomes" id="UP000054350"/>
    </source>
</evidence>
<accession>A0A0L0T8U1</accession>
<feature type="domain" description="Helicase C-terminal" evidence="7">
    <location>
        <begin position="836"/>
        <end position="1002"/>
    </location>
</feature>
<feature type="compositionally biased region" description="Low complexity" evidence="5">
    <location>
        <begin position="7"/>
        <end position="25"/>
    </location>
</feature>
<dbReference type="InterPro" id="IPR027417">
    <property type="entry name" value="P-loop_NTPase"/>
</dbReference>
<dbReference type="InterPro" id="IPR001650">
    <property type="entry name" value="Helicase_C-like"/>
</dbReference>
<feature type="region of interest" description="Disordered" evidence="5">
    <location>
        <begin position="821"/>
        <end position="841"/>
    </location>
</feature>
<keyword evidence="2" id="KW-0378">Hydrolase</keyword>
<dbReference type="SUPFAM" id="SSF52540">
    <property type="entry name" value="P-loop containing nucleoside triphosphate hydrolases"/>
    <property type="match status" value="1"/>
</dbReference>
<feature type="compositionally biased region" description="Low complexity" evidence="5">
    <location>
        <begin position="267"/>
        <end position="277"/>
    </location>
</feature>
<dbReference type="STRING" id="578462.A0A0L0T8U1"/>
<reference evidence="9" key="2">
    <citation type="submission" date="2009-11" db="EMBL/GenBank/DDBJ databases">
        <title>The Genome Sequence of Allomyces macrogynus strain ATCC 38327.</title>
        <authorList>
            <consortium name="The Broad Institute Genome Sequencing Platform"/>
            <person name="Russ C."/>
            <person name="Cuomo C."/>
            <person name="Shea T."/>
            <person name="Young S.K."/>
            <person name="Zeng Q."/>
            <person name="Koehrsen M."/>
            <person name="Haas B."/>
            <person name="Borodovsky M."/>
            <person name="Guigo R."/>
            <person name="Alvarado L."/>
            <person name="Berlin A."/>
            <person name="Borenstein D."/>
            <person name="Chen Z."/>
            <person name="Engels R."/>
            <person name="Freedman E."/>
            <person name="Gellesch M."/>
            <person name="Goldberg J."/>
            <person name="Griggs A."/>
            <person name="Gujja S."/>
            <person name="Heiman D."/>
            <person name="Hepburn T."/>
            <person name="Howarth C."/>
            <person name="Jen D."/>
            <person name="Larson L."/>
            <person name="Lewis B."/>
            <person name="Mehta T."/>
            <person name="Park D."/>
            <person name="Pearson M."/>
            <person name="Roberts A."/>
            <person name="Saif S."/>
            <person name="Shenoy N."/>
            <person name="Sisk P."/>
            <person name="Stolte C."/>
            <person name="Sykes S."/>
            <person name="Walk T."/>
            <person name="White J."/>
            <person name="Yandava C."/>
            <person name="Burger G."/>
            <person name="Gray M.W."/>
            <person name="Holland P.W.H."/>
            <person name="King N."/>
            <person name="Lang F.B.F."/>
            <person name="Roger A.J."/>
            <person name="Ruiz-Trillo I."/>
            <person name="Lander E."/>
            <person name="Nusbaum C."/>
        </authorList>
    </citation>
    <scope>NUCLEOTIDE SEQUENCE [LARGE SCALE GENOMIC DNA]</scope>
    <source>
        <strain evidence="9">ATCC 38327</strain>
    </source>
</reference>
<evidence type="ECO:0000259" key="6">
    <source>
        <dbReference type="PROSITE" id="PS51192"/>
    </source>
</evidence>
<dbReference type="Gene3D" id="1.20.120.1080">
    <property type="match status" value="1"/>
</dbReference>
<keyword evidence="9" id="KW-1185">Reference proteome</keyword>
<dbReference type="CDD" id="cd18791">
    <property type="entry name" value="SF2_C_RHA"/>
    <property type="match status" value="1"/>
</dbReference>
<dbReference type="SUPFAM" id="SSF54768">
    <property type="entry name" value="dsRNA-binding domain-like"/>
    <property type="match status" value="1"/>
</dbReference>
<feature type="compositionally biased region" description="Basic residues" evidence="5">
    <location>
        <begin position="249"/>
        <end position="258"/>
    </location>
</feature>
<reference evidence="8 9" key="1">
    <citation type="submission" date="2009-11" db="EMBL/GenBank/DDBJ databases">
        <title>Annotation of Allomyces macrogynus ATCC 38327.</title>
        <authorList>
            <consortium name="The Broad Institute Genome Sequencing Platform"/>
            <person name="Russ C."/>
            <person name="Cuomo C."/>
            <person name="Burger G."/>
            <person name="Gray M.W."/>
            <person name="Holland P.W.H."/>
            <person name="King N."/>
            <person name="Lang F.B.F."/>
            <person name="Roger A.J."/>
            <person name="Ruiz-Trillo I."/>
            <person name="Young S.K."/>
            <person name="Zeng Q."/>
            <person name="Gargeya S."/>
            <person name="Fitzgerald M."/>
            <person name="Haas B."/>
            <person name="Abouelleil A."/>
            <person name="Alvarado L."/>
            <person name="Arachchi H.M."/>
            <person name="Berlin A."/>
            <person name="Chapman S.B."/>
            <person name="Gearin G."/>
            <person name="Goldberg J."/>
            <person name="Griggs A."/>
            <person name="Gujja S."/>
            <person name="Hansen M."/>
            <person name="Heiman D."/>
            <person name="Howarth C."/>
            <person name="Larimer J."/>
            <person name="Lui A."/>
            <person name="MacDonald P.J.P."/>
            <person name="McCowen C."/>
            <person name="Montmayeur A."/>
            <person name="Murphy C."/>
            <person name="Neiman D."/>
            <person name="Pearson M."/>
            <person name="Priest M."/>
            <person name="Roberts A."/>
            <person name="Saif S."/>
            <person name="Shea T."/>
            <person name="Sisk P."/>
            <person name="Stolte C."/>
            <person name="Sykes S."/>
            <person name="Wortman J."/>
            <person name="Nusbaum C."/>
            <person name="Birren B."/>
        </authorList>
    </citation>
    <scope>NUCLEOTIDE SEQUENCE [LARGE SCALE GENOMIC DNA]</scope>
    <source>
        <strain evidence="8 9">ATCC 38327</strain>
    </source>
</reference>
<dbReference type="InterPro" id="IPR056328">
    <property type="entry name" value="DSRM_DHX29"/>
</dbReference>
<dbReference type="OrthoDB" id="5600252at2759"/>
<dbReference type="GO" id="GO:0004386">
    <property type="term" value="F:helicase activity"/>
    <property type="evidence" value="ECO:0007669"/>
    <property type="project" value="UniProtKB-KW"/>
</dbReference>
<gene>
    <name evidence="8" type="ORF">AMAG_15834</name>
</gene>
<dbReference type="PROSITE" id="PS00690">
    <property type="entry name" value="DEAH_ATP_HELICASE"/>
    <property type="match status" value="1"/>
</dbReference>
<dbReference type="InterPro" id="IPR056890">
    <property type="entry name" value="UBA_DHX29-like"/>
</dbReference>
<evidence type="ECO:0000256" key="4">
    <source>
        <dbReference type="ARBA" id="ARBA00022840"/>
    </source>
</evidence>
<evidence type="ECO:0008006" key="10">
    <source>
        <dbReference type="Google" id="ProtNLM"/>
    </source>
</evidence>